<feature type="region of interest" description="Disordered" evidence="1">
    <location>
        <begin position="90"/>
        <end position="116"/>
    </location>
</feature>
<keyword evidence="3" id="KW-1185">Reference proteome</keyword>
<dbReference type="Proteomes" id="UP001168990">
    <property type="component" value="Unassembled WGS sequence"/>
</dbReference>
<proteinExistence type="predicted"/>
<comment type="caution">
    <text evidence="2">The sequence shown here is derived from an EMBL/GenBank/DDBJ whole genome shotgun (WGS) entry which is preliminary data.</text>
</comment>
<protein>
    <submittedName>
        <fullName evidence="2">Uncharacterized protein</fullName>
    </submittedName>
</protein>
<evidence type="ECO:0000313" key="2">
    <source>
        <dbReference type="EMBL" id="KAK0177184.1"/>
    </source>
</evidence>
<dbReference type="AlphaFoldDB" id="A0AA39FXS0"/>
<evidence type="ECO:0000313" key="3">
    <source>
        <dbReference type="Proteomes" id="UP001168990"/>
    </source>
</evidence>
<organism evidence="2 3">
    <name type="scientific">Microctonus aethiopoides</name>
    <dbReference type="NCBI Taxonomy" id="144406"/>
    <lineage>
        <taxon>Eukaryota</taxon>
        <taxon>Metazoa</taxon>
        <taxon>Ecdysozoa</taxon>
        <taxon>Arthropoda</taxon>
        <taxon>Hexapoda</taxon>
        <taxon>Insecta</taxon>
        <taxon>Pterygota</taxon>
        <taxon>Neoptera</taxon>
        <taxon>Endopterygota</taxon>
        <taxon>Hymenoptera</taxon>
        <taxon>Apocrita</taxon>
        <taxon>Ichneumonoidea</taxon>
        <taxon>Braconidae</taxon>
        <taxon>Euphorinae</taxon>
        <taxon>Microctonus</taxon>
    </lineage>
</organism>
<accession>A0AA39FXS0</accession>
<reference evidence="2" key="1">
    <citation type="journal article" date="2023" name="bioRxiv">
        <title>Scaffold-level genome assemblies of two parasitoid biocontrol wasps reveal the parthenogenesis mechanism and an associated novel virus.</title>
        <authorList>
            <person name="Inwood S."/>
            <person name="Skelly J."/>
            <person name="Guhlin J."/>
            <person name="Harrop T."/>
            <person name="Goldson S."/>
            <person name="Dearden P."/>
        </authorList>
    </citation>
    <scope>NUCLEOTIDE SEQUENCE</scope>
    <source>
        <strain evidence="2">Irish</strain>
        <tissue evidence="2">Whole body</tissue>
    </source>
</reference>
<reference evidence="2" key="2">
    <citation type="submission" date="2023-03" db="EMBL/GenBank/DDBJ databases">
        <authorList>
            <person name="Inwood S.N."/>
            <person name="Skelly J.G."/>
            <person name="Guhlin J."/>
            <person name="Harrop T.W.R."/>
            <person name="Goldson S.G."/>
            <person name="Dearden P.K."/>
        </authorList>
    </citation>
    <scope>NUCLEOTIDE SEQUENCE</scope>
    <source>
        <strain evidence="2">Irish</strain>
        <tissue evidence="2">Whole body</tissue>
    </source>
</reference>
<gene>
    <name evidence="2" type="ORF">PV328_001261</name>
</gene>
<dbReference type="EMBL" id="JAQQBS010000001">
    <property type="protein sequence ID" value="KAK0177184.1"/>
    <property type="molecule type" value="Genomic_DNA"/>
</dbReference>
<evidence type="ECO:0000256" key="1">
    <source>
        <dbReference type="SAM" id="MobiDB-lite"/>
    </source>
</evidence>
<sequence>MAKENPGFDDSILLTAEGGRFPAGNRQNCPELGMLFGKKQVPADTGYTQHDRPESKSTICNYGLKVEITEEKLTKAINKFCSNRKIPKRPAVKSTTNDRGGGMPPAKKHAPSRHNILEYDGLPPPQLIELGGQSNQNSVICDPKNYFYNSNISNGCNDNYAISQAITLSTNMK</sequence>
<name>A0AA39FXS0_9HYME</name>